<evidence type="ECO:0000256" key="4">
    <source>
        <dbReference type="ARBA" id="ARBA00023239"/>
    </source>
</evidence>
<feature type="compositionally biased region" description="Basic and acidic residues" evidence="5">
    <location>
        <begin position="150"/>
        <end position="166"/>
    </location>
</feature>
<dbReference type="OrthoDB" id="9807246at2"/>
<dbReference type="Pfam" id="PF04828">
    <property type="entry name" value="GFA"/>
    <property type="match status" value="1"/>
</dbReference>
<dbReference type="AlphaFoldDB" id="A0A916VXI8"/>
<name>A0A916VXI8_9HYPH</name>
<dbReference type="EMBL" id="BMKB01000003">
    <property type="protein sequence ID" value="GGA49170.1"/>
    <property type="molecule type" value="Genomic_DNA"/>
</dbReference>
<comment type="similarity">
    <text evidence="1">Belongs to the Gfa family.</text>
</comment>
<feature type="domain" description="CENP-V/GFA" evidence="6">
    <location>
        <begin position="8"/>
        <end position="122"/>
    </location>
</feature>
<dbReference type="GO" id="GO:0046872">
    <property type="term" value="F:metal ion binding"/>
    <property type="evidence" value="ECO:0007669"/>
    <property type="project" value="UniProtKB-KW"/>
</dbReference>
<keyword evidence="2" id="KW-0479">Metal-binding</keyword>
<dbReference type="GO" id="GO:0016846">
    <property type="term" value="F:carbon-sulfur lyase activity"/>
    <property type="evidence" value="ECO:0007669"/>
    <property type="project" value="InterPro"/>
</dbReference>
<evidence type="ECO:0000256" key="5">
    <source>
        <dbReference type="SAM" id="MobiDB-lite"/>
    </source>
</evidence>
<dbReference type="RefSeq" id="WP_127074223.1">
    <property type="nucleotide sequence ID" value="NZ_BMKB01000003.1"/>
</dbReference>
<dbReference type="PROSITE" id="PS51891">
    <property type="entry name" value="CENP_V_GFA"/>
    <property type="match status" value="1"/>
</dbReference>
<evidence type="ECO:0000256" key="3">
    <source>
        <dbReference type="ARBA" id="ARBA00022833"/>
    </source>
</evidence>
<protein>
    <submittedName>
        <fullName evidence="7">Aldehyde-activating protein</fullName>
    </submittedName>
</protein>
<keyword evidence="3" id="KW-0862">Zinc</keyword>
<dbReference type="Proteomes" id="UP000596977">
    <property type="component" value="Unassembled WGS sequence"/>
</dbReference>
<comment type="caution">
    <text evidence="7">The sequence shown here is derived from an EMBL/GenBank/DDBJ whole genome shotgun (WGS) entry which is preliminary data.</text>
</comment>
<keyword evidence="8" id="KW-1185">Reference proteome</keyword>
<dbReference type="Gene3D" id="3.90.1590.10">
    <property type="entry name" value="glutathione-dependent formaldehyde- activating enzyme (gfa)"/>
    <property type="match status" value="1"/>
</dbReference>
<proteinExistence type="inferred from homology"/>
<feature type="region of interest" description="Disordered" evidence="5">
    <location>
        <begin position="128"/>
        <end position="166"/>
    </location>
</feature>
<evidence type="ECO:0000256" key="2">
    <source>
        <dbReference type="ARBA" id="ARBA00022723"/>
    </source>
</evidence>
<evidence type="ECO:0000256" key="1">
    <source>
        <dbReference type="ARBA" id="ARBA00005495"/>
    </source>
</evidence>
<reference evidence="7 8" key="1">
    <citation type="journal article" date="2014" name="Int. J. Syst. Evol. Microbiol.">
        <title>Complete genome sequence of Corynebacterium casei LMG S-19264T (=DSM 44701T), isolated from a smear-ripened cheese.</title>
        <authorList>
            <consortium name="US DOE Joint Genome Institute (JGI-PGF)"/>
            <person name="Walter F."/>
            <person name="Albersmeier A."/>
            <person name="Kalinowski J."/>
            <person name="Ruckert C."/>
        </authorList>
    </citation>
    <scope>NUCLEOTIDE SEQUENCE [LARGE SCALE GENOMIC DNA]</scope>
    <source>
        <strain evidence="7 8">CGMCC 1.15896</strain>
    </source>
</reference>
<dbReference type="InterPro" id="IPR006913">
    <property type="entry name" value="CENP-V/GFA"/>
</dbReference>
<keyword evidence="4" id="KW-0456">Lyase</keyword>
<accession>A0A916VXI8</accession>
<gene>
    <name evidence="7" type="ORF">GCM10011499_18780</name>
</gene>
<sequence length="166" mass="18395">MERLDIEVSGGCQCGAVRYHTTQMLDNSHLCHCRMCQKAVGNIFVALVAAPDEKLIWTRGKPAIWKSSEHVERGFCANCGTPLFYHDLNNGRTNLTIGSLDDPHAFPPGANTCTENMVRWFDTITAIENSGPTESNGESWAEAIAASNRQHPDHDTDTWPPEEDKP</sequence>
<dbReference type="PANTHER" id="PTHR33337">
    <property type="entry name" value="GFA DOMAIN-CONTAINING PROTEIN"/>
    <property type="match status" value="1"/>
</dbReference>
<evidence type="ECO:0000259" key="6">
    <source>
        <dbReference type="PROSITE" id="PS51891"/>
    </source>
</evidence>
<evidence type="ECO:0000313" key="8">
    <source>
        <dbReference type="Proteomes" id="UP000596977"/>
    </source>
</evidence>
<dbReference type="InterPro" id="IPR011057">
    <property type="entry name" value="Mss4-like_sf"/>
</dbReference>
<evidence type="ECO:0000313" key="7">
    <source>
        <dbReference type="EMBL" id="GGA49170.1"/>
    </source>
</evidence>
<feature type="compositionally biased region" description="Polar residues" evidence="5">
    <location>
        <begin position="128"/>
        <end position="138"/>
    </location>
</feature>
<dbReference type="SUPFAM" id="SSF51316">
    <property type="entry name" value="Mss4-like"/>
    <property type="match status" value="1"/>
</dbReference>
<organism evidence="7 8">
    <name type="scientific">Pelagibacterium lentulum</name>
    <dbReference type="NCBI Taxonomy" id="2029865"/>
    <lineage>
        <taxon>Bacteria</taxon>
        <taxon>Pseudomonadati</taxon>
        <taxon>Pseudomonadota</taxon>
        <taxon>Alphaproteobacteria</taxon>
        <taxon>Hyphomicrobiales</taxon>
        <taxon>Devosiaceae</taxon>
        <taxon>Pelagibacterium</taxon>
    </lineage>
</organism>
<dbReference type="PANTHER" id="PTHR33337:SF40">
    <property type="entry name" value="CENP-V_GFA DOMAIN-CONTAINING PROTEIN-RELATED"/>
    <property type="match status" value="1"/>
</dbReference>